<evidence type="ECO:0000313" key="5">
    <source>
        <dbReference type="EMBL" id="QSQ09435.1"/>
    </source>
</evidence>
<dbReference type="AlphaFoldDB" id="A0A8A0RM02"/>
<dbReference type="InterPro" id="IPR017900">
    <property type="entry name" value="4Fe4S_Fe_S_CS"/>
</dbReference>
<dbReference type="Gene3D" id="3.40.50.300">
    <property type="entry name" value="P-loop containing nucleotide triphosphate hydrolases"/>
    <property type="match status" value="1"/>
</dbReference>
<dbReference type="Proteomes" id="UP000662904">
    <property type="component" value="Chromosome"/>
</dbReference>
<dbReference type="Pfam" id="PF01656">
    <property type="entry name" value="CbiA"/>
    <property type="match status" value="1"/>
</dbReference>
<keyword evidence="3" id="KW-0411">Iron-sulfur</keyword>
<evidence type="ECO:0000256" key="3">
    <source>
        <dbReference type="ARBA" id="ARBA00023014"/>
    </source>
</evidence>
<dbReference type="InterPro" id="IPR002586">
    <property type="entry name" value="CobQ/CobB/MinD/ParA_Nub-bd_dom"/>
</dbReference>
<dbReference type="SUPFAM" id="SSF52540">
    <property type="entry name" value="P-loop containing nucleoside triphosphate hydrolases"/>
    <property type="match status" value="1"/>
</dbReference>
<dbReference type="InterPro" id="IPR017896">
    <property type="entry name" value="4Fe4S_Fe-S-bd"/>
</dbReference>
<dbReference type="RefSeq" id="WP_206706792.1">
    <property type="nucleotide sequence ID" value="NZ_CP059066.1"/>
</dbReference>
<gene>
    <name evidence="5" type="ORF">H0A61_01798</name>
</gene>
<dbReference type="KEGG" id="kme:H0A61_01798"/>
<name>A0A8A0RM02_9FIRM</name>
<sequence length="280" mass="30818">MIISVASGKGGTGKTTIAVNLALSLKGRQLQLVDCDVEEPNDHIFIKPKKLKKEPVYIPLPQVDDRKCTGCGRCRDICQFNAITLLNKNVLIFQELCHGCGGCAYFCPQKAISETKREIGVVEMGRQGNLDFIQGRLNIGEALSPPVIRAVKDKIDRSKTVIIDAPPGTSCPVIEAVKNTDFCVMVTEPTPFGLNDLILCVEMLRELKINFGVIINRSDIGDSGVEDYCRREEIPVILRIPFDRKIASLYSRGLPIIGNLSGYDDIFSDLYNKIEGMVAG</sequence>
<protein>
    <submittedName>
        <fullName evidence="5">Ferredoxin-2</fullName>
    </submittedName>
</protein>
<reference evidence="5" key="1">
    <citation type="submission" date="2020-07" db="EMBL/GenBank/DDBJ databases">
        <title>Koleobacter methoxysyntrophicus gen. nov., sp. nov., a novel anaerobic bacterium isolated from deep subsurface oil field and proposal of Koleobacterales ord. nov. in the phylum Firmicutes.</title>
        <authorList>
            <person name="Sakamoto S."/>
            <person name="Tamaki H."/>
        </authorList>
    </citation>
    <scope>NUCLEOTIDE SEQUENCE</scope>
    <source>
        <strain evidence="5">NRmbB1</strain>
    </source>
</reference>
<dbReference type="PROSITE" id="PS00198">
    <property type="entry name" value="4FE4S_FER_1"/>
    <property type="match status" value="1"/>
</dbReference>
<organism evidence="5 6">
    <name type="scientific">Koleobacter methoxysyntrophicus</name>
    <dbReference type="NCBI Taxonomy" id="2751313"/>
    <lineage>
        <taxon>Bacteria</taxon>
        <taxon>Bacillati</taxon>
        <taxon>Bacillota</taxon>
        <taxon>Clostridia</taxon>
        <taxon>Koleobacterales</taxon>
        <taxon>Koleobacteraceae</taxon>
        <taxon>Koleobacter</taxon>
    </lineage>
</organism>
<feature type="domain" description="4Fe-4S ferredoxin-type" evidence="4">
    <location>
        <begin position="90"/>
        <end position="117"/>
    </location>
</feature>
<dbReference type="Pfam" id="PF00037">
    <property type="entry name" value="Fer4"/>
    <property type="match status" value="2"/>
</dbReference>
<keyword evidence="2" id="KW-0408">Iron</keyword>
<dbReference type="CDD" id="cd03110">
    <property type="entry name" value="SIMIBI_bact_arch"/>
    <property type="match status" value="1"/>
</dbReference>
<evidence type="ECO:0000256" key="1">
    <source>
        <dbReference type="ARBA" id="ARBA00022723"/>
    </source>
</evidence>
<dbReference type="PANTHER" id="PTHR43063">
    <property type="entry name" value="4FE-4S CLUSTER CONTAINING PARA FAMILY ATPASE PROTEIN"/>
    <property type="match status" value="1"/>
</dbReference>
<dbReference type="SUPFAM" id="SSF54862">
    <property type="entry name" value="4Fe-4S ferredoxins"/>
    <property type="match status" value="1"/>
</dbReference>
<proteinExistence type="predicted"/>
<keyword evidence="1" id="KW-0479">Metal-binding</keyword>
<keyword evidence="6" id="KW-1185">Reference proteome</keyword>
<dbReference type="EMBL" id="CP059066">
    <property type="protein sequence ID" value="QSQ09435.1"/>
    <property type="molecule type" value="Genomic_DNA"/>
</dbReference>
<dbReference type="GO" id="GO:0046872">
    <property type="term" value="F:metal ion binding"/>
    <property type="evidence" value="ECO:0007669"/>
    <property type="project" value="UniProtKB-KW"/>
</dbReference>
<accession>A0A8A0RM02</accession>
<evidence type="ECO:0000259" key="4">
    <source>
        <dbReference type="PROSITE" id="PS51379"/>
    </source>
</evidence>
<evidence type="ECO:0000313" key="6">
    <source>
        <dbReference type="Proteomes" id="UP000662904"/>
    </source>
</evidence>
<dbReference type="PROSITE" id="PS51379">
    <property type="entry name" value="4FE4S_FER_2"/>
    <property type="match status" value="2"/>
</dbReference>
<evidence type="ECO:0000256" key="2">
    <source>
        <dbReference type="ARBA" id="ARBA00023004"/>
    </source>
</evidence>
<dbReference type="InterPro" id="IPR027417">
    <property type="entry name" value="P-loop_NTPase"/>
</dbReference>
<dbReference type="PANTHER" id="PTHR43063:SF1">
    <property type="entry name" value="4FE-4S CLUSTER CONTAINING PARA FAMILY ATPASE PROTEIN"/>
    <property type="match status" value="1"/>
</dbReference>
<dbReference type="GO" id="GO:0051536">
    <property type="term" value="F:iron-sulfur cluster binding"/>
    <property type="evidence" value="ECO:0007669"/>
    <property type="project" value="UniProtKB-KW"/>
</dbReference>
<dbReference type="Gene3D" id="3.30.70.20">
    <property type="match status" value="1"/>
</dbReference>
<feature type="domain" description="4Fe-4S ferredoxin-type" evidence="4">
    <location>
        <begin position="59"/>
        <end position="88"/>
    </location>
</feature>